<protein>
    <submittedName>
        <fullName evidence="4">Uncharacterized protein</fullName>
    </submittedName>
</protein>
<dbReference type="InterPro" id="IPR040554">
    <property type="entry name" value="KPWE_PEX14_dom"/>
</dbReference>
<sequence length="195" mass="21412">MASIFTLDDEAAFKQFSEYPWTTDKRFQEGLKSILATAPTDKDGNIADKEAALQKAKFFYFSKFVKAIKPESYNSWKTLQTDPARHSELKSGTALDSDTADTAVNGSGKDEAQYPRSFQEICEMVARGEQVPGIKQIPNKLNEAAPSTSNLNPRKKPWETGPTKTAEPASDVPTQASLDKPAEATSEMLVDPTSE</sequence>
<evidence type="ECO:0000313" key="5">
    <source>
        <dbReference type="Proteomes" id="UP000318582"/>
    </source>
</evidence>
<dbReference type="AlphaFoldDB" id="A0A507DZS8"/>
<gene>
    <name evidence="4" type="ORF">PhCBS80983_g04034</name>
</gene>
<comment type="caution">
    <text evidence="4">The sequence shown here is derived from an EMBL/GenBank/DDBJ whole genome shotgun (WGS) entry which is preliminary data.</text>
</comment>
<name>A0A507DZS8_9FUNG</name>
<feature type="domain" description="Peroxisomal membrane protein PEX14-like KPWE" evidence="2">
    <location>
        <begin position="113"/>
        <end position="160"/>
    </location>
</feature>
<evidence type="ECO:0000313" key="4">
    <source>
        <dbReference type="EMBL" id="TPX57154.1"/>
    </source>
</evidence>
<dbReference type="STRING" id="109895.A0A507DZS8"/>
<dbReference type="InterPro" id="IPR058841">
    <property type="entry name" value="HTH_76"/>
</dbReference>
<dbReference type="PANTHER" id="PTHR36855">
    <property type="entry name" value="CHROMOSOME 10, WHOLE GENOME SHOTGUN SEQUENCE"/>
    <property type="match status" value="1"/>
</dbReference>
<accession>A0A507DZS8</accession>
<dbReference type="Pfam" id="PF17733">
    <property type="entry name" value="KPWE_dom"/>
    <property type="match status" value="1"/>
</dbReference>
<feature type="domain" description="PEX14-like helix-turn-helix" evidence="3">
    <location>
        <begin position="10"/>
        <end position="78"/>
    </location>
</feature>
<proteinExistence type="predicted"/>
<organism evidence="4 5">
    <name type="scientific">Powellomyces hirtus</name>
    <dbReference type="NCBI Taxonomy" id="109895"/>
    <lineage>
        <taxon>Eukaryota</taxon>
        <taxon>Fungi</taxon>
        <taxon>Fungi incertae sedis</taxon>
        <taxon>Chytridiomycota</taxon>
        <taxon>Chytridiomycota incertae sedis</taxon>
        <taxon>Chytridiomycetes</taxon>
        <taxon>Spizellomycetales</taxon>
        <taxon>Powellomycetaceae</taxon>
        <taxon>Powellomyces</taxon>
    </lineage>
</organism>
<feature type="region of interest" description="Disordered" evidence="1">
    <location>
        <begin position="133"/>
        <end position="195"/>
    </location>
</feature>
<reference evidence="4 5" key="1">
    <citation type="journal article" date="2019" name="Sci. Rep.">
        <title>Comparative genomics of chytrid fungi reveal insights into the obligate biotrophic and pathogenic lifestyle of Synchytrium endobioticum.</title>
        <authorList>
            <person name="van de Vossenberg B.T.L.H."/>
            <person name="Warris S."/>
            <person name="Nguyen H.D.T."/>
            <person name="van Gent-Pelzer M.P.E."/>
            <person name="Joly D.L."/>
            <person name="van de Geest H.C."/>
            <person name="Bonants P.J.M."/>
            <person name="Smith D.S."/>
            <person name="Levesque C.A."/>
            <person name="van der Lee T.A.J."/>
        </authorList>
    </citation>
    <scope>NUCLEOTIDE SEQUENCE [LARGE SCALE GENOMIC DNA]</scope>
    <source>
        <strain evidence="4 5">CBS 809.83</strain>
    </source>
</reference>
<dbReference type="EMBL" id="QEAQ01000057">
    <property type="protein sequence ID" value="TPX57154.1"/>
    <property type="molecule type" value="Genomic_DNA"/>
</dbReference>
<dbReference type="Pfam" id="PF25871">
    <property type="entry name" value="HTH_76"/>
    <property type="match status" value="1"/>
</dbReference>
<feature type="region of interest" description="Disordered" evidence="1">
    <location>
        <begin position="84"/>
        <end position="114"/>
    </location>
</feature>
<evidence type="ECO:0000259" key="3">
    <source>
        <dbReference type="Pfam" id="PF25871"/>
    </source>
</evidence>
<keyword evidence="5" id="KW-1185">Reference proteome</keyword>
<evidence type="ECO:0000259" key="2">
    <source>
        <dbReference type="Pfam" id="PF17733"/>
    </source>
</evidence>
<feature type="compositionally biased region" description="Polar residues" evidence="1">
    <location>
        <begin position="94"/>
        <end position="105"/>
    </location>
</feature>
<evidence type="ECO:0000256" key="1">
    <source>
        <dbReference type="SAM" id="MobiDB-lite"/>
    </source>
</evidence>
<dbReference type="Proteomes" id="UP000318582">
    <property type="component" value="Unassembled WGS sequence"/>
</dbReference>
<dbReference type="PANTHER" id="PTHR36855:SF1">
    <property type="entry name" value="PEROXISOME MEMBRANE ANCHOR PROTEIN PEX14P N-TERMINAL DOMAIN-CONTAINING PROTEIN"/>
    <property type="match status" value="1"/>
</dbReference>